<sequence>MTSDNNLTRLLGTEPPLLADGWRVPDRREISLRWLTGTFLTGITSSVLMGVALFAALDGRQQLAIPAEAYALSDMKLRDTDSSQGVQRGGRLINNVISSKAASRSVLNVSTMSRVGDKDVIKRQPFTHLRMLISSGLPTQESYPPFDPLTIFGSDDATVTPRTGTIYGSNVDSEVSLKTVPFPTSQLGFKLAPGMSSDEVEENVRSNGSLLTEGTSQVSALYYVDPQRFADTEGDLDMNPGLEARVVEQNLSVAAPDPVTPETEQYADDIIPIRREQSINAALTSSGYPSAKAQAIADSLSEKLDSPNLKAGDVLRIGIIQRGEQARVVRFSAYRDGKHLVTMAVDDKGQLVEGDAPPMLDAVATAFDENSPAITSGRDTPSIYDGIYRAALSNGMGKSLTAQVVRLLASGFDLQSPLKPSDGIEAFYSAADESGKASADSELLFLRARFGETTTALYRFQDPTDGSVDYYDQNGKTNRQFLLRNPVPNGVFRSGFGMRRHPILGFARMHTGVDWGAPSGSPIVAAGSGVVEKAGWDSGGYGNQTIIRHPNGYESSYNHQSAIAKGVVAGAKIKQGQVIGWVGTTGESTGPHLHYEIIVNGTKVDPMKVRLPDGKSLDGKLLASFEAERKRIDDLLSSDEKNRQLAANN</sequence>
<comment type="cofactor">
    <cofactor evidence="1">
        <name>Zn(2+)</name>
        <dbReference type="ChEBI" id="CHEBI:29105"/>
    </cofactor>
</comment>
<dbReference type="Proteomes" id="UP000186894">
    <property type="component" value="Unassembled WGS sequence"/>
</dbReference>
<dbReference type="PANTHER" id="PTHR21666:SF288">
    <property type="entry name" value="CELL DIVISION PROTEIN YTFB"/>
    <property type="match status" value="1"/>
</dbReference>
<feature type="domain" description="M23ase beta-sheet core" evidence="8">
    <location>
        <begin position="508"/>
        <end position="606"/>
    </location>
</feature>
<keyword evidence="7" id="KW-0812">Transmembrane</keyword>
<keyword evidence="5" id="KW-0862">Zinc</keyword>
<keyword evidence="6" id="KW-0482">Metalloprotease</keyword>
<evidence type="ECO:0000256" key="6">
    <source>
        <dbReference type="ARBA" id="ARBA00023049"/>
    </source>
</evidence>
<dbReference type="InterPro" id="IPR050570">
    <property type="entry name" value="Cell_wall_metabolism_enzyme"/>
</dbReference>
<keyword evidence="7" id="KW-0472">Membrane</keyword>
<dbReference type="Pfam" id="PF01551">
    <property type="entry name" value="Peptidase_M23"/>
    <property type="match status" value="1"/>
</dbReference>
<evidence type="ECO:0000313" key="10">
    <source>
        <dbReference type="Proteomes" id="UP000186894"/>
    </source>
</evidence>
<evidence type="ECO:0000256" key="2">
    <source>
        <dbReference type="ARBA" id="ARBA00022670"/>
    </source>
</evidence>
<accession>A0A1Q8ZM16</accession>
<dbReference type="STRING" id="1867956.BJF95_02020"/>
<comment type="caution">
    <text evidence="9">The sequence shown here is derived from an EMBL/GenBank/DDBJ whole genome shotgun (WGS) entry which is preliminary data.</text>
</comment>
<dbReference type="GO" id="GO:0006508">
    <property type="term" value="P:proteolysis"/>
    <property type="evidence" value="ECO:0007669"/>
    <property type="project" value="UniProtKB-KW"/>
</dbReference>
<evidence type="ECO:0000256" key="1">
    <source>
        <dbReference type="ARBA" id="ARBA00001947"/>
    </source>
</evidence>
<reference evidence="9 10" key="1">
    <citation type="submission" date="2016-09" db="EMBL/GenBank/DDBJ databases">
        <title>Rhizobium oryziradicis sp. nov., isolated from the root of rice.</title>
        <authorList>
            <person name="Zhao J."/>
            <person name="Zhang X."/>
        </authorList>
    </citation>
    <scope>NUCLEOTIDE SEQUENCE [LARGE SCALE GENOMIC DNA]</scope>
    <source>
        <strain evidence="9 10">N19</strain>
    </source>
</reference>
<keyword evidence="3" id="KW-0479">Metal-binding</keyword>
<keyword evidence="7" id="KW-1133">Transmembrane helix</keyword>
<organism evidence="9 10">
    <name type="scientific">Rhizobium oryziradicis</name>
    <dbReference type="NCBI Taxonomy" id="1867956"/>
    <lineage>
        <taxon>Bacteria</taxon>
        <taxon>Pseudomonadati</taxon>
        <taxon>Pseudomonadota</taxon>
        <taxon>Alphaproteobacteria</taxon>
        <taxon>Hyphomicrobiales</taxon>
        <taxon>Rhizobiaceae</taxon>
        <taxon>Rhizobium/Agrobacterium group</taxon>
        <taxon>Rhizobium</taxon>
    </lineage>
</organism>
<evidence type="ECO:0000256" key="3">
    <source>
        <dbReference type="ARBA" id="ARBA00022723"/>
    </source>
</evidence>
<evidence type="ECO:0000259" key="8">
    <source>
        <dbReference type="Pfam" id="PF01551"/>
    </source>
</evidence>
<keyword evidence="10" id="KW-1185">Reference proteome</keyword>
<keyword evidence="4" id="KW-0378">Hydrolase</keyword>
<proteinExistence type="predicted"/>
<dbReference type="SUPFAM" id="SSF51261">
    <property type="entry name" value="Duplicated hybrid motif"/>
    <property type="match status" value="1"/>
</dbReference>
<dbReference type="GO" id="GO:0004222">
    <property type="term" value="F:metalloendopeptidase activity"/>
    <property type="evidence" value="ECO:0007669"/>
    <property type="project" value="TreeGrafter"/>
</dbReference>
<dbReference type="OrthoDB" id="9805070at2"/>
<evidence type="ECO:0000256" key="4">
    <source>
        <dbReference type="ARBA" id="ARBA00022801"/>
    </source>
</evidence>
<dbReference type="GO" id="GO:0046872">
    <property type="term" value="F:metal ion binding"/>
    <property type="evidence" value="ECO:0007669"/>
    <property type="project" value="UniProtKB-KW"/>
</dbReference>
<evidence type="ECO:0000256" key="7">
    <source>
        <dbReference type="SAM" id="Phobius"/>
    </source>
</evidence>
<dbReference type="InterPro" id="IPR016047">
    <property type="entry name" value="M23ase_b-sheet_dom"/>
</dbReference>
<protein>
    <submittedName>
        <fullName evidence="9">Peptidase M24</fullName>
    </submittedName>
</protein>
<name>A0A1Q8ZM16_9HYPH</name>
<dbReference type="AlphaFoldDB" id="A0A1Q8ZM16"/>
<dbReference type="InterPro" id="IPR011055">
    <property type="entry name" value="Dup_hybrid_motif"/>
</dbReference>
<dbReference type="Gene3D" id="2.70.70.10">
    <property type="entry name" value="Glucose Permease (Domain IIA)"/>
    <property type="match status" value="1"/>
</dbReference>
<gene>
    <name evidence="9" type="ORF">BJF95_02020</name>
</gene>
<dbReference type="EMBL" id="MKIM01000031">
    <property type="protein sequence ID" value="OLP42908.1"/>
    <property type="molecule type" value="Genomic_DNA"/>
</dbReference>
<feature type="transmembrane region" description="Helical" evidence="7">
    <location>
        <begin position="32"/>
        <end position="57"/>
    </location>
</feature>
<dbReference type="CDD" id="cd12797">
    <property type="entry name" value="M23_peptidase"/>
    <property type="match status" value="1"/>
</dbReference>
<evidence type="ECO:0000256" key="5">
    <source>
        <dbReference type="ARBA" id="ARBA00022833"/>
    </source>
</evidence>
<dbReference type="RefSeq" id="WP_075641599.1">
    <property type="nucleotide sequence ID" value="NZ_MKIM01000031.1"/>
</dbReference>
<dbReference type="Gene3D" id="3.10.450.350">
    <property type="match status" value="1"/>
</dbReference>
<keyword evidence="2" id="KW-0645">Protease</keyword>
<dbReference type="PANTHER" id="PTHR21666">
    <property type="entry name" value="PEPTIDASE-RELATED"/>
    <property type="match status" value="1"/>
</dbReference>
<evidence type="ECO:0000313" key="9">
    <source>
        <dbReference type="EMBL" id="OLP42908.1"/>
    </source>
</evidence>